<accession>A0A6A5Y2V4</accession>
<keyword evidence="1" id="KW-0472">Membrane</keyword>
<evidence type="ECO:0000313" key="2">
    <source>
        <dbReference type="EMBL" id="KAF2019231.1"/>
    </source>
</evidence>
<sequence>MFPKKGMETDKSNFDSPRPGLFSHLEQLNHPIAVSASPYLAARCCLPSTESTDGKLATFNPNNFHIFIIVVILISSTLAGASLDEAARMLCHPFIPFFLSLSQQPQVTRTVAQGIWGLLFSFFL</sequence>
<keyword evidence="1" id="KW-0812">Transmembrane</keyword>
<organism evidence="2 3">
    <name type="scientific">Aaosphaeria arxii CBS 175.79</name>
    <dbReference type="NCBI Taxonomy" id="1450172"/>
    <lineage>
        <taxon>Eukaryota</taxon>
        <taxon>Fungi</taxon>
        <taxon>Dikarya</taxon>
        <taxon>Ascomycota</taxon>
        <taxon>Pezizomycotina</taxon>
        <taxon>Dothideomycetes</taxon>
        <taxon>Pleosporomycetidae</taxon>
        <taxon>Pleosporales</taxon>
        <taxon>Pleosporales incertae sedis</taxon>
        <taxon>Aaosphaeria</taxon>
    </lineage>
</organism>
<reference evidence="2" key="1">
    <citation type="journal article" date="2020" name="Stud. Mycol.">
        <title>101 Dothideomycetes genomes: a test case for predicting lifestyles and emergence of pathogens.</title>
        <authorList>
            <person name="Haridas S."/>
            <person name="Albert R."/>
            <person name="Binder M."/>
            <person name="Bloem J."/>
            <person name="Labutti K."/>
            <person name="Salamov A."/>
            <person name="Andreopoulos B."/>
            <person name="Baker S."/>
            <person name="Barry K."/>
            <person name="Bills G."/>
            <person name="Bluhm B."/>
            <person name="Cannon C."/>
            <person name="Castanera R."/>
            <person name="Culley D."/>
            <person name="Daum C."/>
            <person name="Ezra D."/>
            <person name="Gonzalez J."/>
            <person name="Henrissat B."/>
            <person name="Kuo A."/>
            <person name="Liang C."/>
            <person name="Lipzen A."/>
            <person name="Lutzoni F."/>
            <person name="Magnuson J."/>
            <person name="Mondo S."/>
            <person name="Nolan M."/>
            <person name="Ohm R."/>
            <person name="Pangilinan J."/>
            <person name="Park H.-J."/>
            <person name="Ramirez L."/>
            <person name="Alfaro M."/>
            <person name="Sun H."/>
            <person name="Tritt A."/>
            <person name="Yoshinaga Y."/>
            <person name="Zwiers L.-H."/>
            <person name="Turgeon B."/>
            <person name="Goodwin S."/>
            <person name="Spatafora J."/>
            <person name="Crous P."/>
            <person name="Grigoriev I."/>
        </authorList>
    </citation>
    <scope>NUCLEOTIDE SEQUENCE</scope>
    <source>
        <strain evidence="2">CBS 175.79</strain>
    </source>
</reference>
<proteinExistence type="predicted"/>
<dbReference type="AlphaFoldDB" id="A0A6A5Y2V4"/>
<protein>
    <submittedName>
        <fullName evidence="2">Uncharacterized protein</fullName>
    </submittedName>
</protein>
<dbReference type="Proteomes" id="UP000799778">
    <property type="component" value="Unassembled WGS sequence"/>
</dbReference>
<keyword evidence="3" id="KW-1185">Reference proteome</keyword>
<evidence type="ECO:0000256" key="1">
    <source>
        <dbReference type="SAM" id="Phobius"/>
    </source>
</evidence>
<name>A0A6A5Y2V4_9PLEO</name>
<dbReference type="EMBL" id="ML978067">
    <property type="protein sequence ID" value="KAF2019231.1"/>
    <property type="molecule type" value="Genomic_DNA"/>
</dbReference>
<feature type="transmembrane region" description="Helical" evidence="1">
    <location>
        <begin position="64"/>
        <end position="83"/>
    </location>
</feature>
<keyword evidence="1" id="KW-1133">Transmembrane helix</keyword>
<dbReference type="GeneID" id="54284458"/>
<evidence type="ECO:0000313" key="3">
    <source>
        <dbReference type="Proteomes" id="UP000799778"/>
    </source>
</evidence>
<dbReference type="RefSeq" id="XP_033387570.1">
    <property type="nucleotide sequence ID" value="XM_033527061.1"/>
</dbReference>
<gene>
    <name evidence="2" type="ORF">BU24DRAFT_418818</name>
</gene>